<dbReference type="EMBL" id="LBUZ01000055">
    <property type="protein sequence ID" value="KKQ73704.1"/>
    <property type="molecule type" value="Genomic_DNA"/>
</dbReference>
<evidence type="ECO:0000313" key="1">
    <source>
        <dbReference type="EMBL" id="KKQ73704.1"/>
    </source>
</evidence>
<sequence length="59" mass="6855">MTMTTFQLSEQAIKDFKRIYFEEKGEKISDIKANELGVLLLNFMKLIYKPLPKTFGPKA</sequence>
<comment type="caution">
    <text evidence="1">The sequence shown here is derived from an EMBL/GenBank/DDBJ whole genome shotgun (WGS) entry which is preliminary data.</text>
</comment>
<accession>A0A0G0MJ02</accession>
<name>A0A0G0MJ02_9BACT</name>
<proteinExistence type="predicted"/>
<protein>
    <submittedName>
        <fullName evidence="1">Uncharacterized protein</fullName>
    </submittedName>
</protein>
<dbReference type="Proteomes" id="UP000034181">
    <property type="component" value="Unassembled WGS sequence"/>
</dbReference>
<organism evidence="1 2">
    <name type="scientific">Candidatus Woesebacteria bacterium GW2011_GWB1_38_5b</name>
    <dbReference type="NCBI Taxonomy" id="1618569"/>
    <lineage>
        <taxon>Bacteria</taxon>
        <taxon>Candidatus Woeseibacteriota</taxon>
    </lineage>
</organism>
<gene>
    <name evidence="1" type="ORF">US96_C0055G0003</name>
</gene>
<dbReference type="AlphaFoldDB" id="A0A0G0MJ02"/>
<evidence type="ECO:0000313" key="2">
    <source>
        <dbReference type="Proteomes" id="UP000034181"/>
    </source>
</evidence>
<reference evidence="1 2" key="1">
    <citation type="journal article" date="2015" name="Nature">
        <title>rRNA introns, odd ribosomes, and small enigmatic genomes across a large radiation of phyla.</title>
        <authorList>
            <person name="Brown C.T."/>
            <person name="Hug L.A."/>
            <person name="Thomas B.C."/>
            <person name="Sharon I."/>
            <person name="Castelle C.J."/>
            <person name="Singh A."/>
            <person name="Wilkins M.J."/>
            <person name="Williams K.H."/>
            <person name="Banfield J.F."/>
        </authorList>
    </citation>
    <scope>NUCLEOTIDE SEQUENCE [LARGE SCALE GENOMIC DNA]</scope>
</reference>